<dbReference type="EMBL" id="FRDN01000010">
    <property type="protein sequence ID" value="SHN80119.1"/>
    <property type="molecule type" value="Genomic_DNA"/>
</dbReference>
<dbReference type="AlphaFoldDB" id="A0A1M7UAT8"/>
<dbReference type="Proteomes" id="UP000184010">
    <property type="component" value="Unassembled WGS sequence"/>
</dbReference>
<name>A0A1M7UAT8_9FIRM</name>
<dbReference type="STRING" id="1121395.SAMN02745215_03347"/>
<protein>
    <submittedName>
        <fullName evidence="1">Uncharacterized protein</fullName>
    </submittedName>
</protein>
<organism evidence="1 2">
    <name type="scientific">Desulfitobacterium chlororespirans DSM 11544</name>
    <dbReference type="NCBI Taxonomy" id="1121395"/>
    <lineage>
        <taxon>Bacteria</taxon>
        <taxon>Bacillati</taxon>
        <taxon>Bacillota</taxon>
        <taxon>Clostridia</taxon>
        <taxon>Eubacteriales</taxon>
        <taxon>Desulfitobacteriaceae</taxon>
        <taxon>Desulfitobacterium</taxon>
    </lineage>
</organism>
<accession>A0A1M7UAT8</accession>
<evidence type="ECO:0000313" key="2">
    <source>
        <dbReference type="Proteomes" id="UP000184010"/>
    </source>
</evidence>
<reference evidence="2" key="1">
    <citation type="submission" date="2016-12" db="EMBL/GenBank/DDBJ databases">
        <authorList>
            <person name="Varghese N."/>
            <person name="Submissions S."/>
        </authorList>
    </citation>
    <scope>NUCLEOTIDE SEQUENCE [LARGE SCALE GENOMIC DNA]</scope>
    <source>
        <strain evidence="2">DSM 11544</strain>
    </source>
</reference>
<keyword evidence="2" id="KW-1185">Reference proteome</keyword>
<evidence type="ECO:0000313" key="1">
    <source>
        <dbReference type="EMBL" id="SHN80119.1"/>
    </source>
</evidence>
<sequence length="47" mass="5146">MTALFNTIGKYKLALYFLSIRTVGDFVSPGDIGQRHQIVNSPKFSGG</sequence>
<gene>
    <name evidence="1" type="ORF">SAMN02745215_03347</name>
</gene>
<proteinExistence type="predicted"/>